<dbReference type="OrthoDB" id="25677at10239"/>
<reference evidence="2 3" key="1">
    <citation type="journal article" date="2013" name="Proc. Natl. Acad. Sci. U.S.A.">
        <title>Twelve previously unknown phage genera are ubiquitous in global oceans.</title>
        <authorList>
            <person name="Holmfeldt K."/>
            <person name="Solonenko N."/>
            <person name="Shah M."/>
            <person name="Corrier K."/>
            <person name="Riemann L."/>
            <person name="Verberkmoes N.C."/>
            <person name="Sullivan M.B."/>
        </authorList>
    </citation>
    <scope>NUCLEOTIDE SEQUENCE [LARGE SCALE GENOMIC DNA]</scope>
    <source>
        <strain evidence="2">Phi12:1</strain>
    </source>
</reference>
<evidence type="ECO:0000256" key="1">
    <source>
        <dbReference type="SAM" id="Coils"/>
    </source>
</evidence>
<organism evidence="2 3">
    <name type="scientific">Cellulophaga phage phi12:1</name>
    <dbReference type="NCBI Taxonomy" id="1327976"/>
    <lineage>
        <taxon>Viruses</taxon>
        <taxon>Duplodnaviria</taxon>
        <taxon>Heunggongvirae</taxon>
        <taxon>Uroviricota</taxon>
        <taxon>Caudoviricetes</taxon>
        <taxon>Helsingorvirus</taxon>
        <taxon>Helsingorvirus Cba121</taxon>
    </lineage>
</organism>
<keyword evidence="1" id="KW-0175">Coiled coil</keyword>
<dbReference type="GeneID" id="16796728"/>
<dbReference type="EMBL" id="KC821613">
    <property type="protein sequence ID" value="AGO48010.1"/>
    <property type="molecule type" value="Genomic_DNA"/>
</dbReference>
<keyword evidence="3" id="KW-1185">Reference proteome</keyword>
<proteinExistence type="predicted"/>
<name>R9ZZQ0_9CAUD</name>
<protein>
    <submittedName>
        <fullName evidence="2">Uncharacterized protein</fullName>
    </submittedName>
</protein>
<dbReference type="Proteomes" id="UP000014714">
    <property type="component" value="Segment"/>
</dbReference>
<reference evidence="3" key="2">
    <citation type="submission" date="2013-03" db="EMBL/GenBank/DDBJ databases">
        <title>The Cellulophaga phages: a novel, diverse, and globally ubiquitous model system.</title>
        <authorList>
            <person name="Holmfeldt K."/>
            <person name="Solonenko N."/>
            <person name="Shah M."/>
            <person name="Corrier K."/>
            <person name="Riemann L."/>
            <person name="VerBerkmoes N.C."/>
            <person name="Sullivan M.B."/>
        </authorList>
    </citation>
    <scope>NUCLEOTIDE SEQUENCE [LARGE SCALE GENOMIC DNA]</scope>
</reference>
<dbReference type="KEGG" id="vg:16796728"/>
<dbReference type="RefSeq" id="YP_008241023.1">
    <property type="nucleotide sequence ID" value="NC_021791.1"/>
</dbReference>
<sequence length="100" mass="11493">MNELDVINEALNMATLKGCYDMQQVNKISHSFGVVAQRLDDLSKALTVSEKEVERQVKQIVDLETGTKGLKNLIDDKNEQNRDLFNQLEQLRKEPKPKHK</sequence>
<evidence type="ECO:0000313" key="3">
    <source>
        <dbReference type="Proteomes" id="UP000014714"/>
    </source>
</evidence>
<feature type="coiled-coil region" evidence="1">
    <location>
        <begin position="39"/>
        <end position="94"/>
    </location>
</feature>
<evidence type="ECO:0000313" key="2">
    <source>
        <dbReference type="EMBL" id="AGO48010.1"/>
    </source>
</evidence>
<gene>
    <name evidence="2" type="ORF">Phi12:1_gp44</name>
</gene>
<accession>R9ZZQ0</accession>